<dbReference type="EMBL" id="JBHSFN010000009">
    <property type="protein sequence ID" value="MFC4587554.1"/>
    <property type="molecule type" value="Genomic_DNA"/>
</dbReference>
<sequence>MALDELVRAQCELPGYSTLNELTKQIRTEVNRGLFTRVAGRGGAVETMAERAERLVLKAGAGGRPGCAGGRA</sequence>
<protein>
    <submittedName>
        <fullName evidence="1">Uncharacterized protein</fullName>
    </submittedName>
</protein>
<accession>A0ABV9EFH6</accession>
<dbReference type="RefSeq" id="WP_262840565.1">
    <property type="nucleotide sequence ID" value="NZ_JANZYP010000001.1"/>
</dbReference>
<evidence type="ECO:0000313" key="2">
    <source>
        <dbReference type="Proteomes" id="UP001595891"/>
    </source>
</evidence>
<evidence type="ECO:0000313" key="1">
    <source>
        <dbReference type="EMBL" id="MFC4587554.1"/>
    </source>
</evidence>
<name>A0ABV9EFH6_9ACTN</name>
<reference evidence="2" key="1">
    <citation type="journal article" date="2019" name="Int. J. Syst. Evol. Microbiol.">
        <title>The Global Catalogue of Microorganisms (GCM) 10K type strain sequencing project: providing services to taxonomists for standard genome sequencing and annotation.</title>
        <authorList>
            <consortium name="The Broad Institute Genomics Platform"/>
            <consortium name="The Broad Institute Genome Sequencing Center for Infectious Disease"/>
            <person name="Wu L."/>
            <person name="Ma J."/>
        </authorList>
    </citation>
    <scope>NUCLEOTIDE SEQUENCE [LARGE SCALE GENOMIC DNA]</scope>
    <source>
        <strain evidence="2">CCUG 49560</strain>
    </source>
</reference>
<keyword evidence="2" id="KW-1185">Reference proteome</keyword>
<proteinExistence type="predicted"/>
<dbReference type="Proteomes" id="UP001595891">
    <property type="component" value="Unassembled WGS sequence"/>
</dbReference>
<comment type="caution">
    <text evidence="1">The sequence shown here is derived from an EMBL/GenBank/DDBJ whole genome shotgun (WGS) entry which is preliminary data.</text>
</comment>
<gene>
    <name evidence="1" type="ORF">ACFO8L_15780</name>
</gene>
<organism evidence="1 2">
    <name type="scientific">Sphaerisporangium corydalis</name>
    <dbReference type="NCBI Taxonomy" id="1441875"/>
    <lineage>
        <taxon>Bacteria</taxon>
        <taxon>Bacillati</taxon>
        <taxon>Actinomycetota</taxon>
        <taxon>Actinomycetes</taxon>
        <taxon>Streptosporangiales</taxon>
        <taxon>Streptosporangiaceae</taxon>
        <taxon>Sphaerisporangium</taxon>
    </lineage>
</organism>